<dbReference type="EMBL" id="JANPWB010000002">
    <property type="protein sequence ID" value="KAJ1207438.1"/>
    <property type="molecule type" value="Genomic_DNA"/>
</dbReference>
<feature type="compositionally biased region" description="Basic and acidic residues" evidence="1">
    <location>
        <begin position="60"/>
        <end position="132"/>
    </location>
</feature>
<protein>
    <submittedName>
        <fullName evidence="2">Uncharacterized protein</fullName>
    </submittedName>
</protein>
<organism evidence="2 3">
    <name type="scientific">Pleurodeles waltl</name>
    <name type="common">Iberian ribbed newt</name>
    <dbReference type="NCBI Taxonomy" id="8319"/>
    <lineage>
        <taxon>Eukaryota</taxon>
        <taxon>Metazoa</taxon>
        <taxon>Chordata</taxon>
        <taxon>Craniata</taxon>
        <taxon>Vertebrata</taxon>
        <taxon>Euteleostomi</taxon>
        <taxon>Amphibia</taxon>
        <taxon>Batrachia</taxon>
        <taxon>Caudata</taxon>
        <taxon>Salamandroidea</taxon>
        <taxon>Salamandridae</taxon>
        <taxon>Pleurodelinae</taxon>
        <taxon>Pleurodeles</taxon>
    </lineage>
</organism>
<dbReference type="Proteomes" id="UP001066276">
    <property type="component" value="Chromosome 1_2"/>
</dbReference>
<accession>A0AAV7W0F0</accession>
<feature type="compositionally biased region" description="Polar residues" evidence="1">
    <location>
        <begin position="133"/>
        <end position="144"/>
    </location>
</feature>
<dbReference type="AlphaFoldDB" id="A0AAV7W0F0"/>
<evidence type="ECO:0000313" key="2">
    <source>
        <dbReference type="EMBL" id="KAJ1207438.1"/>
    </source>
</evidence>
<feature type="region of interest" description="Disordered" evidence="1">
    <location>
        <begin position="60"/>
        <end position="159"/>
    </location>
</feature>
<evidence type="ECO:0000313" key="3">
    <source>
        <dbReference type="Proteomes" id="UP001066276"/>
    </source>
</evidence>
<name>A0AAV7W0F0_PLEWA</name>
<gene>
    <name evidence="2" type="ORF">NDU88_002829</name>
</gene>
<keyword evidence="3" id="KW-1185">Reference proteome</keyword>
<sequence>MQGPCNRAITATAIIQTPQPSERCHGGTRRVVDNLEVIPNPDVWVYAASTREEKGLRWRAGERHWKEPEERRVEEPEERRIEEPHKRRFEEPEERGFEKSEEKRFEEPEERRVEEPEERRVEEPEEWRDLAEKQSSTDLNTETPAATDGRHDRTRHVPRGAWLSQIHDSSMSSWFRLASPPVFSSCHPDRSVE</sequence>
<reference evidence="2" key="1">
    <citation type="journal article" date="2022" name="bioRxiv">
        <title>Sequencing and chromosome-scale assembly of the giantPleurodeles waltlgenome.</title>
        <authorList>
            <person name="Brown T."/>
            <person name="Elewa A."/>
            <person name="Iarovenko S."/>
            <person name="Subramanian E."/>
            <person name="Araus A.J."/>
            <person name="Petzold A."/>
            <person name="Susuki M."/>
            <person name="Suzuki K.-i.T."/>
            <person name="Hayashi T."/>
            <person name="Toyoda A."/>
            <person name="Oliveira C."/>
            <person name="Osipova E."/>
            <person name="Leigh N.D."/>
            <person name="Simon A."/>
            <person name="Yun M.H."/>
        </authorList>
    </citation>
    <scope>NUCLEOTIDE SEQUENCE</scope>
    <source>
        <strain evidence="2">20211129_DDA</strain>
        <tissue evidence="2">Liver</tissue>
    </source>
</reference>
<evidence type="ECO:0000256" key="1">
    <source>
        <dbReference type="SAM" id="MobiDB-lite"/>
    </source>
</evidence>
<proteinExistence type="predicted"/>
<comment type="caution">
    <text evidence="2">The sequence shown here is derived from an EMBL/GenBank/DDBJ whole genome shotgun (WGS) entry which is preliminary data.</text>
</comment>